<evidence type="ECO:0000313" key="3">
    <source>
        <dbReference type="Proteomes" id="UP000800093"/>
    </source>
</evidence>
<name>A0A9P4K352_9PLEO</name>
<reference evidence="3" key="1">
    <citation type="journal article" date="2020" name="Stud. Mycol.">
        <title>101 Dothideomycetes genomes: A test case for predicting lifestyles and emergence of pathogens.</title>
        <authorList>
            <person name="Haridas S."/>
            <person name="Albert R."/>
            <person name="Binder M."/>
            <person name="Bloem J."/>
            <person name="LaButti K."/>
            <person name="Salamov A."/>
            <person name="Andreopoulos B."/>
            <person name="Baker S."/>
            <person name="Barry K."/>
            <person name="Bills G."/>
            <person name="Bluhm B."/>
            <person name="Cannon C."/>
            <person name="Castanera R."/>
            <person name="Culley D."/>
            <person name="Daum C."/>
            <person name="Ezra D."/>
            <person name="Gonzalez J."/>
            <person name="Henrissat B."/>
            <person name="Kuo A."/>
            <person name="Liang C."/>
            <person name="Lipzen A."/>
            <person name="Lutzoni F."/>
            <person name="Magnuson J."/>
            <person name="Mondo S."/>
            <person name="Nolan M."/>
            <person name="Ohm R."/>
            <person name="Pangilinan J."/>
            <person name="Park H.-J."/>
            <person name="Ramirez L."/>
            <person name="Alfaro M."/>
            <person name="Sun H."/>
            <person name="Tritt A."/>
            <person name="Yoshinaga Y."/>
            <person name="Zwiers L.-H."/>
            <person name="Turgeon B."/>
            <person name="Goodwin S."/>
            <person name="Spatafora J."/>
            <person name="Crous P."/>
            <person name="Grigoriev I."/>
        </authorList>
    </citation>
    <scope>NUCLEOTIDE SEQUENCE [LARGE SCALE GENOMIC DNA]</scope>
    <source>
        <strain evidence="3">CBS 304.66</strain>
    </source>
</reference>
<gene>
    <name evidence="2" type="ORF">CC78DRAFT_73249</name>
</gene>
<dbReference type="Proteomes" id="UP000800093">
    <property type="component" value="Unassembled WGS sequence"/>
</dbReference>
<feature type="transmembrane region" description="Helical" evidence="1">
    <location>
        <begin position="23"/>
        <end position="41"/>
    </location>
</feature>
<organism evidence="2 3">
    <name type="scientific">Lojkania enalia</name>
    <dbReference type="NCBI Taxonomy" id="147567"/>
    <lineage>
        <taxon>Eukaryota</taxon>
        <taxon>Fungi</taxon>
        <taxon>Dikarya</taxon>
        <taxon>Ascomycota</taxon>
        <taxon>Pezizomycotina</taxon>
        <taxon>Dothideomycetes</taxon>
        <taxon>Pleosporomycetidae</taxon>
        <taxon>Pleosporales</taxon>
        <taxon>Pleosporales incertae sedis</taxon>
        <taxon>Lojkania</taxon>
    </lineage>
</organism>
<dbReference type="EMBL" id="ML986713">
    <property type="protein sequence ID" value="KAF2259270.1"/>
    <property type="molecule type" value="Genomic_DNA"/>
</dbReference>
<keyword evidence="1" id="KW-0472">Membrane</keyword>
<protein>
    <submittedName>
        <fullName evidence="2">Uncharacterized protein</fullName>
    </submittedName>
</protein>
<keyword evidence="1" id="KW-1133">Transmembrane helix</keyword>
<sequence length="69" mass="7945">MALGLLDILDCSIILMKATRLDTMLIIIVIIILRLIDFFFWRTKSISLELRGGGGSEMNRMNRLREETC</sequence>
<keyword evidence="3" id="KW-1185">Reference proteome</keyword>
<proteinExistence type="predicted"/>
<dbReference type="AlphaFoldDB" id="A0A9P4K352"/>
<comment type="caution">
    <text evidence="2">The sequence shown here is derived from an EMBL/GenBank/DDBJ whole genome shotgun (WGS) entry which is preliminary data.</text>
</comment>
<accession>A0A9P4K352</accession>
<evidence type="ECO:0000313" key="2">
    <source>
        <dbReference type="EMBL" id="KAF2259270.1"/>
    </source>
</evidence>
<keyword evidence="1" id="KW-0812">Transmembrane</keyword>
<evidence type="ECO:0000256" key="1">
    <source>
        <dbReference type="SAM" id="Phobius"/>
    </source>
</evidence>